<accession>A0A285FXD8</accession>
<dbReference type="OrthoDB" id="5141876at2"/>
<dbReference type="InterPro" id="IPR008928">
    <property type="entry name" value="6-hairpin_glycosidase_sf"/>
</dbReference>
<dbReference type="InterPro" id="IPR012341">
    <property type="entry name" value="6hp_glycosidase-like_sf"/>
</dbReference>
<organism evidence="5 6">
    <name type="scientific">Orenia metallireducens</name>
    <dbReference type="NCBI Taxonomy" id="1413210"/>
    <lineage>
        <taxon>Bacteria</taxon>
        <taxon>Bacillati</taxon>
        <taxon>Bacillota</taxon>
        <taxon>Clostridia</taxon>
        <taxon>Halanaerobiales</taxon>
        <taxon>Halobacteroidaceae</taxon>
        <taxon>Orenia</taxon>
    </lineage>
</organism>
<evidence type="ECO:0000313" key="5">
    <source>
        <dbReference type="EMBL" id="SNY15743.1"/>
    </source>
</evidence>
<evidence type="ECO:0000256" key="1">
    <source>
        <dbReference type="ARBA" id="ARBA00001470"/>
    </source>
</evidence>
<proteinExistence type="inferred from homology"/>
<dbReference type="RefSeq" id="WP_097016559.1">
    <property type="nucleotide sequence ID" value="NZ_OBDZ01000003.1"/>
</dbReference>
<keyword evidence="3 4" id="KW-0413">Isomerase</keyword>
<dbReference type="SUPFAM" id="SSF48208">
    <property type="entry name" value="Six-hairpin glycosidases"/>
    <property type="match status" value="1"/>
</dbReference>
<protein>
    <recommendedName>
        <fullName evidence="4">Cellobiose 2-epimerase</fullName>
        <shortName evidence="4">CE</shortName>
        <ecNumber evidence="4">5.1.3.11</ecNumber>
    </recommendedName>
</protein>
<dbReference type="Proteomes" id="UP000219573">
    <property type="component" value="Unassembled WGS sequence"/>
</dbReference>
<dbReference type="AlphaFoldDB" id="A0A285FXD8"/>
<evidence type="ECO:0000256" key="4">
    <source>
        <dbReference type="HAMAP-Rule" id="MF_00929"/>
    </source>
</evidence>
<dbReference type="Gene3D" id="1.50.10.10">
    <property type="match status" value="1"/>
</dbReference>
<dbReference type="HAMAP" id="MF_00929">
    <property type="entry name" value="Cellobiose_2_epim"/>
    <property type="match status" value="1"/>
</dbReference>
<reference evidence="6" key="1">
    <citation type="submission" date="2017-09" db="EMBL/GenBank/DDBJ databases">
        <authorList>
            <person name="Varghese N."/>
            <person name="Submissions S."/>
        </authorList>
    </citation>
    <scope>NUCLEOTIDE SEQUENCE [LARGE SCALE GENOMIC DNA]</scope>
    <source>
        <strain evidence="6">MSL47</strain>
    </source>
</reference>
<comment type="similarity">
    <text evidence="4">Belongs to the cellobiose 2-epimerase family.</text>
</comment>
<comment type="function">
    <text evidence="4">Catalyzes the reversible epimerization of cellobiose to 4-O-beta-D-glucopyranosyl-D-mannose (Glc-Man).</text>
</comment>
<dbReference type="EC" id="5.1.3.11" evidence="4"/>
<sequence>MTALLKGQFQKQVEQETKNIFNFWIDNAIDTENQGFYGEITNDLLINKEAEKGLILNSRILWAFSLAYRELEDQRYLEIADRAYDYLLQNFWDKEYAGMYWMLDSQGNVVNDRKQIYGQAFSIYAFSEYYLATGKEESLEQAIELFELIERYSYDSENKGYIEACSREWNELEDLRLSEKDMNEKKSMNTHLHILEAYTNLFRVWKDKRLEEQLKELIEVTIEYIIDSQTYHFILFFDEKWTSKSDLFSYGHDIEGSWLLYEAAEVLGDQELIEKVAEIAVKMAEVTYEEGLDEDWAVLYEGDPTGIIDSDKHWWPQAEAVVGFLNAYQLTDEDKYLEVAKNIWSFIEERIIDQEYDEWFWMVSKEGIVNNQISKVNSWKGPYHNGRACFEIVNRLEKIKREMN</sequence>
<dbReference type="InterPro" id="IPR010819">
    <property type="entry name" value="AGE/CE"/>
</dbReference>
<dbReference type="InterPro" id="IPR028584">
    <property type="entry name" value="Cellobiose_2_epim"/>
</dbReference>
<evidence type="ECO:0000256" key="2">
    <source>
        <dbReference type="ARBA" id="ARBA00008558"/>
    </source>
</evidence>
<evidence type="ECO:0000256" key="3">
    <source>
        <dbReference type="ARBA" id="ARBA00023235"/>
    </source>
</evidence>
<dbReference type="GO" id="GO:0047736">
    <property type="term" value="F:cellobiose epimerase activity"/>
    <property type="evidence" value="ECO:0007669"/>
    <property type="project" value="UniProtKB-UniRule"/>
</dbReference>
<evidence type="ECO:0000313" key="6">
    <source>
        <dbReference type="Proteomes" id="UP000219573"/>
    </source>
</evidence>
<gene>
    <name evidence="5" type="ORF">SAMN06265827_10388</name>
</gene>
<dbReference type="EMBL" id="OBDZ01000003">
    <property type="protein sequence ID" value="SNY15743.1"/>
    <property type="molecule type" value="Genomic_DNA"/>
</dbReference>
<comment type="catalytic activity">
    <reaction evidence="1 4">
        <text>D-cellobiose = beta-D-glucosyl-(1-&gt;4)-D-mannopyranose</text>
        <dbReference type="Rhea" id="RHEA:23384"/>
        <dbReference type="ChEBI" id="CHEBI:17057"/>
        <dbReference type="ChEBI" id="CHEBI:47931"/>
        <dbReference type="EC" id="5.1.3.11"/>
    </reaction>
</comment>
<comment type="similarity">
    <text evidence="2">Belongs to the N-acylglucosamine 2-epimerase family.</text>
</comment>
<keyword evidence="6" id="KW-1185">Reference proteome</keyword>
<dbReference type="Pfam" id="PF07221">
    <property type="entry name" value="GlcNAc_2-epim"/>
    <property type="match status" value="1"/>
</dbReference>
<dbReference type="PANTHER" id="PTHR15108">
    <property type="entry name" value="N-ACYLGLUCOSAMINE-2-EPIMERASE"/>
    <property type="match status" value="1"/>
</dbReference>
<name>A0A285FXD8_9FIRM</name>
<dbReference type="GO" id="GO:0005975">
    <property type="term" value="P:carbohydrate metabolic process"/>
    <property type="evidence" value="ECO:0007669"/>
    <property type="project" value="InterPro"/>
</dbReference>